<evidence type="ECO:0000259" key="3">
    <source>
        <dbReference type="SMART" id="SM00645"/>
    </source>
</evidence>
<sequence length="548" mass="62486">MREKAFNKIDINSKSIICIFVLTTANNHENKNKHHKQKEEASNKTEITDKEVGIGENKLEKEESKKEDNNPKKDEKENKILINLLANEIKNNNSLEEKQDKIKIEEKPKNDTTKEVNEEKKKEGNKNHPKINEKKKEILENEEKQKESEIKTKIIKGRNNLRKSEKETRLGRKNKNLSKLRKGKEKVKGLKGKWKSGINEHLALLSDEEIEMLGGDVLPPGMEEAEARSLPRIEPSNVTEPELKFVEKFVLENDEGELTNITCNDYVFDIRDKWPECKEIINNIRDQSLCKDCWAVSATSTFTDRRCIEMVKNKIPIEVIDSFFASAYDTAVCSDSPNRDACTGGSSGVAWQWFEKVGVVSGHNFQMGGCIPYPFPPIEEATTTPQYAFKRTVKIFVQIQLTEMKLLNMNLTKEKGSKNVRALYAKDLPKGQKTWEKEMKEAIFNGGSISASFLLHRDFVENYKSGIYNYIESPCAGRDSISGCIGHAVRLIGYGNYTCSDGSFQKYWLGINSFGSNWGELNGFFKFVRGINELDIEKRQIAFGTPIL</sequence>
<dbReference type="EMBL" id="CAJEWN010000027">
    <property type="protein sequence ID" value="CAD2141627.1"/>
    <property type="molecule type" value="Genomic_DNA"/>
</dbReference>
<dbReference type="GO" id="GO:0008234">
    <property type="term" value="F:cysteine-type peptidase activity"/>
    <property type="evidence" value="ECO:0007669"/>
    <property type="project" value="InterPro"/>
</dbReference>
<dbReference type="InterPro" id="IPR000668">
    <property type="entry name" value="Peptidase_C1A_C"/>
</dbReference>
<dbReference type="InterPro" id="IPR038765">
    <property type="entry name" value="Papain-like_cys_pep_sf"/>
</dbReference>
<protein>
    <recommendedName>
        <fullName evidence="3">Peptidase C1A papain C-terminal domain-containing protein</fullName>
    </recommendedName>
</protein>
<name>A0A6V7U298_MELEN</name>
<dbReference type="PROSITE" id="PS00639">
    <property type="entry name" value="THIOL_PROTEASE_HIS"/>
    <property type="match status" value="1"/>
</dbReference>
<dbReference type="AlphaFoldDB" id="A0A6V7U298"/>
<dbReference type="Gene3D" id="3.90.70.10">
    <property type="entry name" value="Cysteine proteinases"/>
    <property type="match status" value="1"/>
</dbReference>
<dbReference type="InterPro" id="IPR025660">
    <property type="entry name" value="Pept_his_AS"/>
</dbReference>
<dbReference type="SMART" id="SM00645">
    <property type="entry name" value="Pept_C1"/>
    <property type="match status" value="1"/>
</dbReference>
<feature type="domain" description="Peptidase C1A papain C-terminal" evidence="3">
    <location>
        <begin position="264"/>
        <end position="545"/>
    </location>
</feature>
<evidence type="ECO:0000313" key="5">
    <source>
        <dbReference type="Proteomes" id="UP000580250"/>
    </source>
</evidence>
<feature type="region of interest" description="Disordered" evidence="2">
    <location>
        <begin position="100"/>
        <end position="146"/>
    </location>
</feature>
<evidence type="ECO:0000256" key="1">
    <source>
        <dbReference type="ARBA" id="ARBA00008455"/>
    </source>
</evidence>
<feature type="region of interest" description="Disordered" evidence="2">
    <location>
        <begin position="30"/>
        <end position="75"/>
    </location>
</feature>
<organism evidence="4 5">
    <name type="scientific">Meloidogyne enterolobii</name>
    <name type="common">Root-knot nematode worm</name>
    <name type="synonym">Meloidogyne mayaguensis</name>
    <dbReference type="NCBI Taxonomy" id="390850"/>
    <lineage>
        <taxon>Eukaryota</taxon>
        <taxon>Metazoa</taxon>
        <taxon>Ecdysozoa</taxon>
        <taxon>Nematoda</taxon>
        <taxon>Chromadorea</taxon>
        <taxon>Rhabditida</taxon>
        <taxon>Tylenchina</taxon>
        <taxon>Tylenchomorpha</taxon>
        <taxon>Tylenchoidea</taxon>
        <taxon>Meloidogynidae</taxon>
        <taxon>Meloidogyninae</taxon>
        <taxon>Meloidogyne</taxon>
    </lineage>
</organism>
<dbReference type="GO" id="GO:0006508">
    <property type="term" value="P:proteolysis"/>
    <property type="evidence" value="ECO:0007669"/>
    <property type="project" value="InterPro"/>
</dbReference>
<dbReference type="InterPro" id="IPR013128">
    <property type="entry name" value="Peptidase_C1A"/>
</dbReference>
<reference evidence="4 5" key="1">
    <citation type="submission" date="2020-08" db="EMBL/GenBank/DDBJ databases">
        <authorList>
            <person name="Koutsovoulos G."/>
            <person name="Danchin GJ E."/>
        </authorList>
    </citation>
    <scope>NUCLEOTIDE SEQUENCE [LARGE SCALE GENOMIC DNA]</scope>
</reference>
<comment type="caution">
    <text evidence="4">The sequence shown here is derived from an EMBL/GenBank/DDBJ whole genome shotgun (WGS) entry which is preliminary data.</text>
</comment>
<comment type="similarity">
    <text evidence="1">Belongs to the peptidase C1 family.</text>
</comment>
<gene>
    <name evidence="4" type="ORF">MENT_LOCUS6949</name>
</gene>
<feature type="compositionally biased region" description="Basic and acidic residues" evidence="2">
    <location>
        <begin position="37"/>
        <end position="75"/>
    </location>
</feature>
<dbReference type="PANTHER" id="PTHR12411">
    <property type="entry name" value="CYSTEINE PROTEASE FAMILY C1-RELATED"/>
    <property type="match status" value="1"/>
</dbReference>
<dbReference type="SUPFAM" id="SSF54001">
    <property type="entry name" value="Cysteine proteinases"/>
    <property type="match status" value="1"/>
</dbReference>
<dbReference type="Proteomes" id="UP000580250">
    <property type="component" value="Unassembled WGS sequence"/>
</dbReference>
<dbReference type="OrthoDB" id="640249at2759"/>
<proteinExistence type="inferred from homology"/>
<dbReference type="Pfam" id="PF00112">
    <property type="entry name" value="Peptidase_C1"/>
    <property type="match status" value="1"/>
</dbReference>
<accession>A0A6V7U298</accession>
<evidence type="ECO:0000256" key="2">
    <source>
        <dbReference type="SAM" id="MobiDB-lite"/>
    </source>
</evidence>
<evidence type="ECO:0000313" key="4">
    <source>
        <dbReference type="EMBL" id="CAD2141627.1"/>
    </source>
</evidence>